<dbReference type="InterPro" id="IPR006016">
    <property type="entry name" value="UspA"/>
</dbReference>
<evidence type="ECO:0000313" key="4">
    <source>
        <dbReference type="Proteomes" id="UP000605784"/>
    </source>
</evidence>
<dbReference type="Gene3D" id="3.40.50.620">
    <property type="entry name" value="HUPs"/>
    <property type="match status" value="1"/>
</dbReference>
<name>A0A830GGT9_9EURY</name>
<dbReference type="EMBL" id="BMOU01000001">
    <property type="protein sequence ID" value="GGN86385.1"/>
    <property type="molecule type" value="Genomic_DNA"/>
</dbReference>
<dbReference type="Pfam" id="PF00582">
    <property type="entry name" value="Usp"/>
    <property type="match status" value="1"/>
</dbReference>
<dbReference type="AlphaFoldDB" id="A0A830GGT9"/>
<keyword evidence="4" id="KW-1185">Reference proteome</keyword>
<gene>
    <name evidence="3" type="ORF">GCM10009030_04010</name>
</gene>
<accession>A0A830GGT9</accession>
<dbReference type="SUPFAM" id="SSF52402">
    <property type="entry name" value="Adenine nucleotide alpha hydrolases-like"/>
    <property type="match status" value="1"/>
</dbReference>
<dbReference type="PRINTS" id="PR01438">
    <property type="entry name" value="UNVRSLSTRESS"/>
</dbReference>
<reference evidence="3" key="1">
    <citation type="journal article" date="2014" name="Int. J. Syst. Evol. Microbiol.">
        <title>Complete genome sequence of Corynebacterium casei LMG S-19264T (=DSM 44701T), isolated from a smear-ripened cheese.</title>
        <authorList>
            <consortium name="US DOE Joint Genome Institute (JGI-PGF)"/>
            <person name="Walter F."/>
            <person name="Albersmeier A."/>
            <person name="Kalinowski J."/>
            <person name="Ruckert C."/>
        </authorList>
    </citation>
    <scope>NUCLEOTIDE SEQUENCE</scope>
    <source>
        <strain evidence="3">JCM 17820</strain>
    </source>
</reference>
<evidence type="ECO:0000256" key="1">
    <source>
        <dbReference type="ARBA" id="ARBA00008791"/>
    </source>
</evidence>
<dbReference type="PANTHER" id="PTHR46268">
    <property type="entry name" value="STRESS RESPONSE PROTEIN NHAX"/>
    <property type="match status" value="1"/>
</dbReference>
<evidence type="ECO:0000259" key="2">
    <source>
        <dbReference type="Pfam" id="PF00582"/>
    </source>
</evidence>
<feature type="domain" description="UspA" evidence="2">
    <location>
        <begin position="1"/>
        <end position="164"/>
    </location>
</feature>
<protein>
    <submittedName>
        <fullName evidence="3">Universal stress protein UspA</fullName>
    </submittedName>
</protein>
<comment type="similarity">
    <text evidence="1">Belongs to the universal stress protein A family.</text>
</comment>
<proteinExistence type="inferred from homology"/>
<organism evidence="3 4">
    <name type="scientific">Haloarcula pellucida</name>
    <dbReference type="NCBI Taxonomy" id="1427151"/>
    <lineage>
        <taxon>Archaea</taxon>
        <taxon>Methanobacteriati</taxon>
        <taxon>Methanobacteriota</taxon>
        <taxon>Stenosarchaea group</taxon>
        <taxon>Halobacteria</taxon>
        <taxon>Halobacteriales</taxon>
        <taxon>Haloarculaceae</taxon>
        <taxon>Haloarcula</taxon>
    </lineage>
</organism>
<dbReference type="PANTHER" id="PTHR46268:SF6">
    <property type="entry name" value="UNIVERSAL STRESS PROTEIN UP12"/>
    <property type="match status" value="1"/>
</dbReference>
<dbReference type="InterPro" id="IPR014729">
    <property type="entry name" value="Rossmann-like_a/b/a_fold"/>
</dbReference>
<dbReference type="RefSeq" id="WP_188994070.1">
    <property type="nucleotide sequence ID" value="NZ_BMOU01000001.1"/>
</dbReference>
<evidence type="ECO:0000313" key="3">
    <source>
        <dbReference type="EMBL" id="GGN86385.1"/>
    </source>
</evidence>
<dbReference type="InterPro" id="IPR006015">
    <property type="entry name" value="Universal_stress_UspA"/>
</dbReference>
<dbReference type="CDD" id="cd00293">
    <property type="entry name" value="USP-like"/>
    <property type="match status" value="1"/>
</dbReference>
<dbReference type="Proteomes" id="UP000605784">
    <property type="component" value="Unassembled WGS sequence"/>
</dbReference>
<reference evidence="3" key="2">
    <citation type="submission" date="2020-09" db="EMBL/GenBank/DDBJ databases">
        <authorList>
            <person name="Sun Q."/>
            <person name="Ohkuma M."/>
        </authorList>
    </citation>
    <scope>NUCLEOTIDE SEQUENCE</scope>
    <source>
        <strain evidence="3">JCM 17820</strain>
    </source>
</reference>
<sequence>MYDRILFPTDGSPGAKAAMNQTIDLASLCGATVHVLYVADSENEVSHMVMRDDDTGFSGMVKPDEIERESGMTETGSGRMDELEAAGTKLVAAAADVFADHDVETVTSVRRGNPYRAIIDYAEDADVDLVVMPTHGRRGIDRFLLGSVTEKVVRSADVPVLTVRLQEGSEDS</sequence>
<comment type="caution">
    <text evidence="3">The sequence shown here is derived from an EMBL/GenBank/DDBJ whole genome shotgun (WGS) entry which is preliminary data.</text>
</comment>